<dbReference type="InterPro" id="IPR020823">
    <property type="entry name" value="Cell_div_FtsA"/>
</dbReference>
<proteinExistence type="inferred from homology"/>
<dbReference type="GO" id="GO:0043093">
    <property type="term" value="P:FtsZ-dependent cytokinesis"/>
    <property type="evidence" value="ECO:0007669"/>
    <property type="project" value="UniProtKB-UniRule"/>
</dbReference>
<keyword evidence="3 5" id="KW-0472">Membrane</keyword>
<dbReference type="PIRSF" id="PIRSF003101">
    <property type="entry name" value="FtsA"/>
    <property type="match status" value="1"/>
</dbReference>
<dbReference type="PATRIC" id="fig|1618610.3.peg.97"/>
<dbReference type="AlphaFoldDB" id="A0A0G1KF75"/>
<dbReference type="CDD" id="cd24048">
    <property type="entry name" value="ASKHA_NBD_FtsA"/>
    <property type="match status" value="1"/>
</dbReference>
<feature type="domain" description="SHS2" evidence="7">
    <location>
        <begin position="7"/>
        <end position="196"/>
    </location>
</feature>
<dbReference type="InterPro" id="IPR003494">
    <property type="entry name" value="SHS2_FtsA"/>
</dbReference>
<dbReference type="GO" id="GO:0032153">
    <property type="term" value="C:cell division site"/>
    <property type="evidence" value="ECO:0007669"/>
    <property type="project" value="UniProtKB-UniRule"/>
</dbReference>
<evidence type="ECO:0000256" key="6">
    <source>
        <dbReference type="PIRNR" id="PIRNR003101"/>
    </source>
</evidence>
<evidence type="ECO:0000256" key="5">
    <source>
        <dbReference type="HAMAP-Rule" id="MF_02033"/>
    </source>
</evidence>
<evidence type="ECO:0000256" key="1">
    <source>
        <dbReference type="ARBA" id="ARBA00022475"/>
    </source>
</evidence>
<dbReference type="PANTHER" id="PTHR32432">
    <property type="entry name" value="CELL DIVISION PROTEIN FTSA-RELATED"/>
    <property type="match status" value="1"/>
</dbReference>
<dbReference type="PANTHER" id="PTHR32432:SF4">
    <property type="entry name" value="CELL DIVISION PROTEIN FTSA"/>
    <property type="match status" value="1"/>
</dbReference>
<dbReference type="NCBIfam" id="TIGR01174">
    <property type="entry name" value="ftsA"/>
    <property type="match status" value="1"/>
</dbReference>
<reference evidence="8 9" key="1">
    <citation type="journal article" date="2015" name="Nature">
        <title>rRNA introns, odd ribosomes, and small enigmatic genomes across a large radiation of phyla.</title>
        <authorList>
            <person name="Brown C.T."/>
            <person name="Hug L.A."/>
            <person name="Thomas B.C."/>
            <person name="Sharon I."/>
            <person name="Castelle C.J."/>
            <person name="Singh A."/>
            <person name="Wilkins M.J."/>
            <person name="Williams K.H."/>
            <person name="Banfield J.F."/>
        </authorList>
    </citation>
    <scope>NUCLEOTIDE SEQUENCE [LARGE SCALE GENOMIC DNA]</scope>
</reference>
<keyword evidence="1 5" id="KW-1003">Cell membrane</keyword>
<dbReference type="InterPro" id="IPR050696">
    <property type="entry name" value="FtsA/MreB"/>
</dbReference>
<comment type="function">
    <text evidence="5 6">Cell division protein that is involved in the assembly of the Z ring. May serve as a membrane anchor for the Z ring.</text>
</comment>
<organism evidence="8 9">
    <name type="scientific">Candidatus Azambacteria bacterium GW2011_GWA1_44_9</name>
    <dbReference type="NCBI Taxonomy" id="1618610"/>
    <lineage>
        <taxon>Bacteria</taxon>
        <taxon>Candidatus Azamiibacteriota</taxon>
    </lineage>
</organism>
<dbReference type="Pfam" id="PF02491">
    <property type="entry name" value="SHS2_FTSA"/>
    <property type="match status" value="1"/>
</dbReference>
<name>A0A0G1KF75_9BACT</name>
<evidence type="ECO:0000256" key="2">
    <source>
        <dbReference type="ARBA" id="ARBA00022618"/>
    </source>
</evidence>
<dbReference type="Gene3D" id="3.30.1490.110">
    <property type="match status" value="1"/>
</dbReference>
<dbReference type="EMBL" id="LCJQ01000002">
    <property type="protein sequence ID" value="KKT82140.1"/>
    <property type="molecule type" value="Genomic_DNA"/>
</dbReference>
<dbReference type="HAMAP" id="MF_02033">
    <property type="entry name" value="FtsA"/>
    <property type="match status" value="1"/>
</dbReference>
<keyword evidence="2 5" id="KW-0132">Cell division</keyword>
<comment type="subcellular location">
    <subcellularLocation>
        <location evidence="5">Cell membrane</location>
        <topology evidence="5">Peripheral membrane protein</topology>
        <orientation evidence="5">Cytoplasmic side</orientation>
    </subcellularLocation>
    <text evidence="5">Localizes to the Z ring in an FtsZ-dependent manner. Targeted to the membrane through a conserved C-terminal amphipathic helix.</text>
</comment>
<dbReference type="Proteomes" id="UP000034595">
    <property type="component" value="Unassembled WGS sequence"/>
</dbReference>
<dbReference type="SUPFAM" id="SSF53067">
    <property type="entry name" value="Actin-like ATPase domain"/>
    <property type="match status" value="2"/>
</dbReference>
<dbReference type="GO" id="GO:0009898">
    <property type="term" value="C:cytoplasmic side of plasma membrane"/>
    <property type="evidence" value="ECO:0007669"/>
    <property type="project" value="UniProtKB-UniRule"/>
</dbReference>
<dbReference type="Pfam" id="PF14450">
    <property type="entry name" value="FtsA"/>
    <property type="match status" value="1"/>
</dbReference>
<evidence type="ECO:0000313" key="9">
    <source>
        <dbReference type="Proteomes" id="UP000034595"/>
    </source>
</evidence>
<evidence type="ECO:0000313" key="8">
    <source>
        <dbReference type="EMBL" id="KKT82140.1"/>
    </source>
</evidence>
<evidence type="ECO:0000256" key="4">
    <source>
        <dbReference type="ARBA" id="ARBA00023306"/>
    </source>
</evidence>
<gene>
    <name evidence="5" type="primary">ftsA</name>
    <name evidence="8" type="ORF">UW78_C0002G0021</name>
</gene>
<dbReference type="Gene3D" id="3.30.420.40">
    <property type="match status" value="2"/>
</dbReference>
<keyword evidence="4 5" id="KW-0131">Cell cycle</keyword>
<dbReference type="SMART" id="SM00842">
    <property type="entry name" value="FtsA"/>
    <property type="match status" value="1"/>
</dbReference>
<comment type="caution">
    <text evidence="8">The sequence shown here is derived from an EMBL/GenBank/DDBJ whole genome shotgun (WGS) entry which is preliminary data.</text>
</comment>
<dbReference type="InterPro" id="IPR043129">
    <property type="entry name" value="ATPase_NBD"/>
</dbReference>
<evidence type="ECO:0000256" key="3">
    <source>
        <dbReference type="ARBA" id="ARBA00023136"/>
    </source>
</evidence>
<sequence>MAKPKVLAGIDIGSAKIASLIAQYDELEDKLSISGVGSVPSKGVRKGQIVDIDEAASSIIESVEQAERMAGYNLDQAVLTIGGGHVDSRNSNGVVAVADPGGEISSQDIERVIEAARAVSLPEAREILHVIPKEYRVDGETQVKDPEGMSGVRLEVETHLITGSTTAVKNVQKSVSEVGVTPQGLVFSGLAAATSVLSDTERELGVVLVDVGAGTTSIIVYIEGSIAHSSVLPIGSKNVTNDIAAGLRVSLDSAEKIKIMLGDRRKKGKAGEEDNDELDLKSYGVEEGDRKVSEKTLVEGIIKPRLNEVFTMVGMNLADSGVAGKTPSGVVITGGGALCVGAAESARRMLSLPTRVGTPKGVVGLVEEISSPVFAAAVGLLIYSSRNPSSREMSWSPANIISKTFRGGLPVRGLVGRASDLVKKILP</sequence>
<comment type="subunit">
    <text evidence="5">Self-interacts. Interacts with FtsZ.</text>
</comment>
<evidence type="ECO:0000259" key="7">
    <source>
        <dbReference type="SMART" id="SM00842"/>
    </source>
</evidence>
<protein>
    <recommendedName>
        <fullName evidence="5 6">Cell division protein FtsA</fullName>
    </recommendedName>
</protein>
<comment type="similarity">
    <text evidence="5 6">Belongs to the FtsA/MreB family.</text>
</comment>
<accession>A0A0G1KF75</accession>